<evidence type="ECO:0000313" key="2">
    <source>
        <dbReference type="Proteomes" id="UP001621714"/>
    </source>
</evidence>
<accession>A0ABW8PZ73</accession>
<dbReference type="Gene3D" id="3.40.1570.10">
    <property type="entry name" value="HemS/ChuS/ChuX like domains"/>
    <property type="match status" value="2"/>
</dbReference>
<dbReference type="InterPro" id="IPR010413">
    <property type="entry name" value="HutX-like"/>
</dbReference>
<sequence>MNALVVSPLTRILPHHPSRPLYHSLLGVRQAQPGLSEREWAALLEVSEAELQVARIGHEAVYPLQDRFSLLYSLSLLGEVELEMMNGLGVAHWKGRFNAPDLYLDQPQQLGLRFQVGQHQLIVHLEHWYWACAVEEPRMMSNGLVHLKRSLCFYDRQGRLFFRIQAGAQTDLTAWQSVQESFATQELAARPLFVRNERTSIDFPSDAAQLEKEWRLMQTVDDLPYLLQRHDTSLFAALLSLSPKLARPVGLQALEQLLSRLAQWPRLSGRMPRLAVSLMTPGLEQHFQGAPLAPCPVKDQLCIAWEQGGCLHLDRLAMEYAFIVRQPCDGQWISHLQLFDAEGQPLGRISCAREPGQAEDLAYRHLLNSLQ</sequence>
<evidence type="ECO:0000313" key="1">
    <source>
        <dbReference type="EMBL" id="MFK7161199.1"/>
    </source>
</evidence>
<dbReference type="EMBL" id="JBANFI010000005">
    <property type="protein sequence ID" value="MFK7161199.1"/>
    <property type="molecule type" value="Genomic_DNA"/>
</dbReference>
<organism evidence="1 2">
    <name type="scientific">Marinospirillum alkalitolerans</name>
    <dbReference type="NCBI Taxonomy" id="3123374"/>
    <lineage>
        <taxon>Bacteria</taxon>
        <taxon>Pseudomonadati</taxon>
        <taxon>Pseudomonadota</taxon>
        <taxon>Gammaproteobacteria</taxon>
        <taxon>Oceanospirillales</taxon>
        <taxon>Oceanospirillaceae</taxon>
        <taxon>Marinospirillum</taxon>
    </lineage>
</organism>
<dbReference type="Pfam" id="PF06228">
    <property type="entry name" value="ChuX_HutX"/>
    <property type="match status" value="1"/>
</dbReference>
<keyword evidence="2" id="KW-1185">Reference proteome</keyword>
<name>A0ABW8PZ73_9GAMM</name>
<comment type="caution">
    <text evidence="1">The sequence shown here is derived from an EMBL/GenBank/DDBJ whole genome shotgun (WGS) entry which is preliminary data.</text>
</comment>
<dbReference type="RefSeq" id="WP_405339662.1">
    <property type="nucleotide sequence ID" value="NZ_JBANFI010000005.1"/>
</dbReference>
<proteinExistence type="predicted"/>
<dbReference type="InterPro" id="IPR053733">
    <property type="entry name" value="Heme_Transport_Util_sf"/>
</dbReference>
<dbReference type="SUPFAM" id="SSF144064">
    <property type="entry name" value="Heme iron utilization protein-like"/>
    <property type="match status" value="1"/>
</dbReference>
<protein>
    <submittedName>
        <fullName evidence="1">ChuX/HutX family heme-like substrate-binding protein</fullName>
    </submittedName>
</protein>
<gene>
    <name evidence="1" type="ORF">V6U78_09145</name>
</gene>
<reference evidence="1 2" key="1">
    <citation type="submission" date="2024-02" db="EMBL/GenBank/DDBJ databases">
        <title>Marinospirillum sp. MEB 164 isolated from Lonar lake sediment.</title>
        <authorList>
            <person name="Joshi A."/>
            <person name="Thite S."/>
        </authorList>
    </citation>
    <scope>NUCLEOTIDE SEQUENCE [LARGE SCALE GENOMIC DNA]</scope>
    <source>
        <strain evidence="1 2">MEB164</strain>
    </source>
</reference>
<dbReference type="Proteomes" id="UP001621714">
    <property type="component" value="Unassembled WGS sequence"/>
</dbReference>